<dbReference type="PANTHER" id="PTHR38846">
    <property type="entry name" value="C3H1-TYPE DOMAIN-CONTAINING PROTEIN"/>
    <property type="match status" value="1"/>
</dbReference>
<gene>
    <name evidence="1" type="ORF">DXG03_001510</name>
</gene>
<sequence length="180" mass="20744">MEPYTPSTQTITSLDDFFDEYPSFTYDPSEPAWDEFYRLARYLRWGKPEMADKRADFKDALVQAFNSIYGTDETDVESWQTLCRVLSITPLPEELVACREAVKGTYVNLVDLVDLPNSSSALALFNSEEELSAYTLENHKIFPKESAYAGGLLKHLLRNIMNPEANHSRSRRRRRKAYSI</sequence>
<accession>A0A9P7G3Z2</accession>
<dbReference type="AlphaFoldDB" id="A0A9P7G3Z2"/>
<proteinExistence type="predicted"/>
<name>A0A9P7G3Z2_9AGAR</name>
<comment type="caution">
    <text evidence="1">The sequence shown here is derived from an EMBL/GenBank/DDBJ whole genome shotgun (WGS) entry which is preliminary data.</text>
</comment>
<evidence type="ECO:0000313" key="1">
    <source>
        <dbReference type="EMBL" id="KAG5643148.1"/>
    </source>
</evidence>
<dbReference type="OrthoDB" id="6105938at2759"/>
<organism evidence="1 2">
    <name type="scientific">Asterophora parasitica</name>
    <dbReference type="NCBI Taxonomy" id="117018"/>
    <lineage>
        <taxon>Eukaryota</taxon>
        <taxon>Fungi</taxon>
        <taxon>Dikarya</taxon>
        <taxon>Basidiomycota</taxon>
        <taxon>Agaricomycotina</taxon>
        <taxon>Agaricomycetes</taxon>
        <taxon>Agaricomycetidae</taxon>
        <taxon>Agaricales</taxon>
        <taxon>Tricholomatineae</taxon>
        <taxon>Lyophyllaceae</taxon>
        <taxon>Asterophora</taxon>
    </lineage>
</organism>
<dbReference type="PANTHER" id="PTHR38846:SF1">
    <property type="entry name" value="C3H1-TYPE DOMAIN-CONTAINING PROTEIN"/>
    <property type="match status" value="1"/>
</dbReference>
<evidence type="ECO:0000313" key="2">
    <source>
        <dbReference type="Proteomes" id="UP000775547"/>
    </source>
</evidence>
<reference evidence="1" key="1">
    <citation type="submission" date="2020-07" db="EMBL/GenBank/DDBJ databases">
        <authorList>
            <person name="Nieuwenhuis M."/>
            <person name="Van De Peppel L.J.J."/>
        </authorList>
    </citation>
    <scope>NUCLEOTIDE SEQUENCE</scope>
    <source>
        <strain evidence="1">AP01</strain>
        <tissue evidence="1">Mycelium</tissue>
    </source>
</reference>
<dbReference type="Proteomes" id="UP000775547">
    <property type="component" value="Unassembled WGS sequence"/>
</dbReference>
<protein>
    <submittedName>
        <fullName evidence="1">Uncharacterized protein</fullName>
    </submittedName>
</protein>
<dbReference type="EMBL" id="JABCKV010000131">
    <property type="protein sequence ID" value="KAG5643148.1"/>
    <property type="molecule type" value="Genomic_DNA"/>
</dbReference>
<keyword evidence="2" id="KW-1185">Reference proteome</keyword>
<reference evidence="1" key="2">
    <citation type="submission" date="2021-10" db="EMBL/GenBank/DDBJ databases">
        <title>Phylogenomics reveals ancestral predisposition of the termite-cultivated fungus Termitomyces towards a domesticated lifestyle.</title>
        <authorList>
            <person name="Auxier B."/>
            <person name="Grum-Grzhimaylo A."/>
            <person name="Cardenas M.E."/>
            <person name="Lodge J.D."/>
            <person name="Laessoe T."/>
            <person name="Pedersen O."/>
            <person name="Smith M.E."/>
            <person name="Kuyper T.W."/>
            <person name="Franco-Molano E.A."/>
            <person name="Baroni T.J."/>
            <person name="Aanen D.K."/>
        </authorList>
    </citation>
    <scope>NUCLEOTIDE SEQUENCE</scope>
    <source>
        <strain evidence="1">AP01</strain>
        <tissue evidence="1">Mycelium</tissue>
    </source>
</reference>